<dbReference type="EMBL" id="LR134149">
    <property type="protein sequence ID" value="VEA35639.1"/>
    <property type="molecule type" value="Genomic_DNA"/>
</dbReference>
<dbReference type="AlphaFoldDB" id="A0A3S4F743"/>
<gene>
    <name evidence="1" type="ORF">NCTC8272_01870</name>
</gene>
<protein>
    <submittedName>
        <fullName evidence="1">Uncharacterized protein</fullName>
    </submittedName>
</protein>
<reference evidence="1 2" key="1">
    <citation type="submission" date="2018-12" db="EMBL/GenBank/DDBJ databases">
        <authorList>
            <consortium name="Pathogen Informatics"/>
        </authorList>
    </citation>
    <scope>NUCLEOTIDE SEQUENCE [LARGE SCALE GENOMIC DNA]</scope>
    <source>
        <strain evidence="1 2">NCTC8272</strain>
    </source>
</reference>
<dbReference type="Proteomes" id="UP000277214">
    <property type="component" value="Chromosome 1"/>
</dbReference>
<evidence type="ECO:0000313" key="1">
    <source>
        <dbReference type="EMBL" id="VEA35639.1"/>
    </source>
</evidence>
<name>A0A3S4F743_SALET</name>
<sequence>MLTLPQRQTILLIWACIKAQTISCPNLFRVIYVITTGINLVLCNDRERQINTIRCG</sequence>
<proteinExistence type="predicted"/>
<accession>A0A3S4F743</accession>
<evidence type="ECO:0000313" key="2">
    <source>
        <dbReference type="Proteomes" id="UP000277214"/>
    </source>
</evidence>
<organism evidence="1 2">
    <name type="scientific">Salmonella enterica I</name>
    <dbReference type="NCBI Taxonomy" id="59201"/>
    <lineage>
        <taxon>Bacteria</taxon>
        <taxon>Pseudomonadati</taxon>
        <taxon>Pseudomonadota</taxon>
        <taxon>Gammaproteobacteria</taxon>
        <taxon>Enterobacterales</taxon>
        <taxon>Enterobacteriaceae</taxon>
        <taxon>Salmonella</taxon>
    </lineage>
</organism>